<evidence type="ECO:0000313" key="1">
    <source>
        <dbReference type="EMBL" id="DAD82862.1"/>
    </source>
</evidence>
<sequence length="47" mass="5743">MTKYLLKRFGMLKVNKYVEYAIHPDILLVYVYYFDDWHTVSKNDVVL</sequence>
<reference evidence="1" key="1">
    <citation type="journal article" date="2021" name="Proc. Natl. Acad. Sci. U.S.A.">
        <title>A Catalog of Tens of Thousands of Viruses from Human Metagenomes Reveals Hidden Associations with Chronic Diseases.</title>
        <authorList>
            <person name="Tisza M.J."/>
            <person name="Buck C.B."/>
        </authorList>
    </citation>
    <scope>NUCLEOTIDE SEQUENCE</scope>
    <source>
        <strain evidence="1">CtXZx16</strain>
    </source>
</reference>
<accession>A0A8S5MKW7</accession>
<proteinExistence type="predicted"/>
<dbReference type="EMBL" id="BK014925">
    <property type="protein sequence ID" value="DAD82862.1"/>
    <property type="molecule type" value="Genomic_DNA"/>
</dbReference>
<organism evidence="1">
    <name type="scientific">Siphoviridae sp. ctXZx16</name>
    <dbReference type="NCBI Taxonomy" id="2826371"/>
    <lineage>
        <taxon>Viruses</taxon>
        <taxon>Duplodnaviria</taxon>
        <taxon>Heunggongvirae</taxon>
        <taxon>Uroviricota</taxon>
        <taxon>Caudoviricetes</taxon>
    </lineage>
</organism>
<name>A0A8S5MKW7_9CAUD</name>
<protein>
    <submittedName>
        <fullName evidence="1">Uncharacterized protein</fullName>
    </submittedName>
</protein>